<protein>
    <submittedName>
        <fullName evidence="1">Uncharacterized protein</fullName>
    </submittedName>
</protein>
<dbReference type="AlphaFoldDB" id="V7B685"/>
<gene>
    <name evidence="1" type="ORF">PHAVU_008G166300g</name>
</gene>
<proteinExistence type="predicted"/>
<accession>V7B685</accession>
<evidence type="ECO:0000313" key="2">
    <source>
        <dbReference type="Proteomes" id="UP000000226"/>
    </source>
</evidence>
<name>V7B685_PHAVU</name>
<sequence length="106" mass="11927">MTCTSISSPMRSPRLFRKYLKPGALAKLRDSKIKTRRNKKTAQFSFSEVLLTPTSSSSPIQDDHPLNLDTGVACFTSHINLNCPSYLCRKKLFAISPILSTHTHQF</sequence>
<evidence type="ECO:0000313" key="1">
    <source>
        <dbReference type="EMBL" id="ESW13080.1"/>
    </source>
</evidence>
<dbReference type="PANTHER" id="PTHR35495:SF2">
    <property type="match status" value="1"/>
</dbReference>
<reference evidence="2" key="1">
    <citation type="journal article" date="2014" name="Nat. Genet.">
        <title>A reference genome for common bean and genome-wide analysis of dual domestications.</title>
        <authorList>
            <person name="Schmutz J."/>
            <person name="McClean P.E."/>
            <person name="Mamidi S."/>
            <person name="Wu G.A."/>
            <person name="Cannon S.B."/>
            <person name="Grimwood J."/>
            <person name="Jenkins J."/>
            <person name="Shu S."/>
            <person name="Song Q."/>
            <person name="Chavarro C."/>
            <person name="Torres-Torres M."/>
            <person name="Geffroy V."/>
            <person name="Moghaddam S.M."/>
            <person name="Gao D."/>
            <person name="Abernathy B."/>
            <person name="Barry K."/>
            <person name="Blair M."/>
            <person name="Brick M.A."/>
            <person name="Chovatia M."/>
            <person name="Gepts P."/>
            <person name="Goodstein D.M."/>
            <person name="Gonzales M."/>
            <person name="Hellsten U."/>
            <person name="Hyten D.L."/>
            <person name="Jia G."/>
            <person name="Kelly J.D."/>
            <person name="Kudrna D."/>
            <person name="Lee R."/>
            <person name="Richard M.M."/>
            <person name="Miklas P.N."/>
            <person name="Osorno J.M."/>
            <person name="Rodrigues J."/>
            <person name="Thareau V."/>
            <person name="Urrea C.A."/>
            <person name="Wang M."/>
            <person name="Yu Y."/>
            <person name="Zhang M."/>
            <person name="Wing R.A."/>
            <person name="Cregan P.B."/>
            <person name="Rokhsar D.S."/>
            <person name="Jackson S.A."/>
        </authorList>
    </citation>
    <scope>NUCLEOTIDE SEQUENCE [LARGE SCALE GENOMIC DNA]</scope>
    <source>
        <strain evidence="2">cv. G19833</strain>
    </source>
</reference>
<organism evidence="1 2">
    <name type="scientific">Phaseolus vulgaris</name>
    <name type="common">Kidney bean</name>
    <name type="synonym">French bean</name>
    <dbReference type="NCBI Taxonomy" id="3885"/>
    <lineage>
        <taxon>Eukaryota</taxon>
        <taxon>Viridiplantae</taxon>
        <taxon>Streptophyta</taxon>
        <taxon>Embryophyta</taxon>
        <taxon>Tracheophyta</taxon>
        <taxon>Spermatophyta</taxon>
        <taxon>Magnoliopsida</taxon>
        <taxon>eudicotyledons</taxon>
        <taxon>Gunneridae</taxon>
        <taxon>Pentapetalae</taxon>
        <taxon>rosids</taxon>
        <taxon>fabids</taxon>
        <taxon>Fabales</taxon>
        <taxon>Fabaceae</taxon>
        <taxon>Papilionoideae</taxon>
        <taxon>50 kb inversion clade</taxon>
        <taxon>NPAAA clade</taxon>
        <taxon>indigoferoid/millettioid clade</taxon>
        <taxon>Phaseoleae</taxon>
        <taxon>Phaseolus</taxon>
    </lineage>
</organism>
<dbReference type="Gramene" id="ESW13080">
    <property type="protein sequence ID" value="ESW13080"/>
    <property type="gene ID" value="PHAVU_008G166300g"/>
</dbReference>
<dbReference type="OrthoDB" id="1924680at2759"/>
<dbReference type="PANTHER" id="PTHR35495">
    <property type="entry name" value="OS06G0679600 PROTEIN"/>
    <property type="match status" value="1"/>
</dbReference>
<dbReference type="Proteomes" id="UP000000226">
    <property type="component" value="Chromosome 8"/>
</dbReference>
<keyword evidence="2" id="KW-1185">Reference proteome</keyword>
<dbReference type="EMBL" id="CM002295">
    <property type="protein sequence ID" value="ESW13080.1"/>
    <property type="molecule type" value="Genomic_DNA"/>
</dbReference>